<evidence type="ECO:0000256" key="7">
    <source>
        <dbReference type="HAMAP-Rule" id="MF_00376"/>
    </source>
</evidence>
<comment type="caution">
    <text evidence="9">The sequence shown here is derived from an EMBL/GenBank/DDBJ whole genome shotgun (WGS) entry which is preliminary data.</text>
</comment>
<keyword evidence="10" id="KW-1185">Reference proteome</keyword>
<comment type="pathway">
    <text evidence="7">Cofactor biosynthesis; coenzyme A biosynthesis; CoA from (R)-pantothenate: step 5/5.</text>
</comment>
<comment type="similarity">
    <text evidence="2">In the C-terminal section; belongs to the UPF0157 (GrpB) family.</text>
</comment>
<protein>
    <recommendedName>
        <fullName evidence="7 8">Dephospho-CoA kinase</fullName>
        <ecNumber evidence="7 8">2.7.1.24</ecNumber>
    </recommendedName>
    <alternativeName>
        <fullName evidence="7">Dephosphocoenzyme A kinase</fullName>
    </alternativeName>
</protein>
<evidence type="ECO:0000256" key="8">
    <source>
        <dbReference type="NCBIfam" id="TIGR00152"/>
    </source>
</evidence>
<dbReference type="Proteomes" id="UP001595914">
    <property type="component" value="Unassembled WGS sequence"/>
</dbReference>
<reference evidence="10" key="1">
    <citation type="journal article" date="2019" name="Int. J. Syst. Evol. Microbiol.">
        <title>The Global Catalogue of Microorganisms (GCM) 10K type strain sequencing project: providing services to taxonomists for standard genome sequencing and annotation.</title>
        <authorList>
            <consortium name="The Broad Institute Genomics Platform"/>
            <consortium name="The Broad Institute Genome Sequencing Center for Infectious Disease"/>
            <person name="Wu L."/>
            <person name="Ma J."/>
        </authorList>
    </citation>
    <scope>NUCLEOTIDE SEQUENCE [LARGE SCALE GENOMIC DNA]</scope>
    <source>
        <strain evidence="10">CCUG 54520</strain>
    </source>
</reference>
<comment type="function">
    <text evidence="7">Catalyzes the phosphorylation of the 3'-hydroxyl group of dephosphocoenzyme A to form coenzyme A.</text>
</comment>
<dbReference type="RefSeq" id="WP_378418814.1">
    <property type="nucleotide sequence ID" value="NZ_JBHSFO010000010.1"/>
</dbReference>
<dbReference type="EC" id="2.7.1.24" evidence="7 8"/>
<comment type="similarity">
    <text evidence="1">In the N-terminal section; belongs to the CoaE family.</text>
</comment>
<proteinExistence type="inferred from homology"/>
<evidence type="ECO:0000256" key="5">
    <source>
        <dbReference type="ARBA" id="ARBA00022840"/>
    </source>
</evidence>
<organism evidence="9 10">
    <name type="scientific">Rhodococcus kronopolitis</name>
    <dbReference type="NCBI Taxonomy" id="1460226"/>
    <lineage>
        <taxon>Bacteria</taxon>
        <taxon>Bacillati</taxon>
        <taxon>Actinomycetota</taxon>
        <taxon>Actinomycetes</taxon>
        <taxon>Mycobacteriales</taxon>
        <taxon>Nocardiaceae</taxon>
        <taxon>Rhodococcus</taxon>
    </lineage>
</organism>
<name>A0ABV9FU48_9NOCA</name>
<evidence type="ECO:0000256" key="6">
    <source>
        <dbReference type="ARBA" id="ARBA00022993"/>
    </source>
</evidence>
<dbReference type="Pfam" id="PF01121">
    <property type="entry name" value="CoaE"/>
    <property type="match status" value="1"/>
</dbReference>
<evidence type="ECO:0000256" key="1">
    <source>
        <dbReference type="ARBA" id="ARBA00008826"/>
    </source>
</evidence>
<dbReference type="InterPro" id="IPR043519">
    <property type="entry name" value="NT_sf"/>
</dbReference>
<evidence type="ECO:0000256" key="3">
    <source>
        <dbReference type="ARBA" id="ARBA00022490"/>
    </source>
</evidence>
<evidence type="ECO:0000313" key="9">
    <source>
        <dbReference type="EMBL" id="MFC4605307.1"/>
    </source>
</evidence>
<dbReference type="InterPro" id="IPR007344">
    <property type="entry name" value="GrpB/CoaE"/>
</dbReference>
<dbReference type="Gene3D" id="3.30.460.10">
    <property type="entry name" value="Beta Polymerase, domain 2"/>
    <property type="match status" value="1"/>
</dbReference>
<evidence type="ECO:0000313" key="10">
    <source>
        <dbReference type="Proteomes" id="UP001595914"/>
    </source>
</evidence>
<keyword evidence="5 7" id="KW-0067">ATP-binding</keyword>
<dbReference type="InterPro" id="IPR027417">
    <property type="entry name" value="P-loop_NTPase"/>
</dbReference>
<dbReference type="EMBL" id="JBHSFO010000010">
    <property type="protein sequence ID" value="MFC4605307.1"/>
    <property type="molecule type" value="Genomic_DNA"/>
</dbReference>
<dbReference type="SUPFAM" id="SSF52540">
    <property type="entry name" value="P-loop containing nucleoside triphosphate hydrolases"/>
    <property type="match status" value="1"/>
</dbReference>
<dbReference type="GO" id="GO:0004140">
    <property type="term" value="F:dephospho-CoA kinase activity"/>
    <property type="evidence" value="ECO:0007669"/>
    <property type="project" value="UniProtKB-EC"/>
</dbReference>
<dbReference type="Gene3D" id="3.40.50.300">
    <property type="entry name" value="P-loop containing nucleotide triphosphate hydrolases"/>
    <property type="match status" value="1"/>
</dbReference>
<dbReference type="SUPFAM" id="SSF81301">
    <property type="entry name" value="Nucleotidyltransferase"/>
    <property type="match status" value="1"/>
</dbReference>
<feature type="binding site" evidence="7">
    <location>
        <begin position="11"/>
        <end position="16"/>
    </location>
    <ligand>
        <name>ATP</name>
        <dbReference type="ChEBI" id="CHEBI:30616"/>
    </ligand>
</feature>
<sequence>MLRIGLTGGIGAGKSTVSRILGELGAVVVDADLIAREVVEPGTPGLAALAAEFGDGIVNSDGSLDRPALAAKAFGDDEARARLNAVMHPLVGARTAEVVDAAPADAVVLQDIPLLVEGGMGALFHLVVVVDVDAEERIRRLVELRGMPEADARARMAAQATDEQRRAAADVLLDNNGPQGRLDAEVRALWDRLTRYAENVRTATVVRTPPVLVSADPSWPDQARRLTARLRTVCGASALRVDHIGSTAVPGLEAKDVLDVQVTVPSLAVADELAGVLAAAGFPRVESVTRDDPRPAYDIGGEADPALWDKRFHAAADPGRPANVHLRVDGWPGQRFALVFRDWLIADEQARAEYVEVKRAAAAEVAGEADIETAVERYAAAKTPWFDGAAVRAEQWAERTGWRAG</sequence>
<dbReference type="PROSITE" id="PS51219">
    <property type="entry name" value="DPCK"/>
    <property type="match status" value="1"/>
</dbReference>
<comment type="subcellular location">
    <subcellularLocation>
        <location evidence="7">Cytoplasm</location>
    </subcellularLocation>
</comment>
<keyword evidence="7 9" id="KW-0418">Kinase</keyword>
<dbReference type="NCBIfam" id="NF002879">
    <property type="entry name" value="PRK03333.1"/>
    <property type="match status" value="1"/>
</dbReference>
<dbReference type="HAMAP" id="MF_00376">
    <property type="entry name" value="Dephospho_CoA_kinase"/>
    <property type="match status" value="1"/>
</dbReference>
<evidence type="ECO:0000256" key="4">
    <source>
        <dbReference type="ARBA" id="ARBA00022741"/>
    </source>
</evidence>
<keyword evidence="6 7" id="KW-0173">Coenzyme A biosynthesis</keyword>
<evidence type="ECO:0000256" key="2">
    <source>
        <dbReference type="ARBA" id="ARBA00011058"/>
    </source>
</evidence>
<keyword evidence="3 7" id="KW-0963">Cytoplasm</keyword>
<dbReference type="NCBIfam" id="TIGR00152">
    <property type="entry name" value="dephospho-CoA kinase"/>
    <property type="match status" value="1"/>
</dbReference>
<accession>A0ABV9FU48</accession>
<dbReference type="InterPro" id="IPR001977">
    <property type="entry name" value="Depp_CoAkinase"/>
</dbReference>
<keyword evidence="4 7" id="KW-0547">Nucleotide-binding</keyword>
<comment type="similarity">
    <text evidence="7">Belongs to the CoaE family.</text>
</comment>
<dbReference type="Pfam" id="PF04229">
    <property type="entry name" value="GrpB"/>
    <property type="match status" value="1"/>
</dbReference>
<keyword evidence="7 9" id="KW-0808">Transferase</keyword>
<dbReference type="PANTHER" id="PTHR10695:SF46">
    <property type="entry name" value="BIFUNCTIONAL COENZYME A SYNTHASE-RELATED"/>
    <property type="match status" value="1"/>
</dbReference>
<gene>
    <name evidence="7 9" type="primary">coaE</name>
    <name evidence="9" type="ORF">ACFO6S_16530</name>
</gene>
<dbReference type="CDD" id="cd02022">
    <property type="entry name" value="DPCK"/>
    <property type="match status" value="1"/>
</dbReference>
<dbReference type="PANTHER" id="PTHR10695">
    <property type="entry name" value="DEPHOSPHO-COA KINASE-RELATED"/>
    <property type="match status" value="1"/>
</dbReference>
<comment type="catalytic activity">
    <reaction evidence="7">
        <text>3'-dephospho-CoA + ATP = ADP + CoA + H(+)</text>
        <dbReference type="Rhea" id="RHEA:18245"/>
        <dbReference type="ChEBI" id="CHEBI:15378"/>
        <dbReference type="ChEBI" id="CHEBI:30616"/>
        <dbReference type="ChEBI" id="CHEBI:57287"/>
        <dbReference type="ChEBI" id="CHEBI:57328"/>
        <dbReference type="ChEBI" id="CHEBI:456216"/>
        <dbReference type="EC" id="2.7.1.24"/>
    </reaction>
</comment>